<keyword evidence="4" id="KW-0804">Transcription</keyword>
<dbReference type="InterPro" id="IPR036388">
    <property type="entry name" value="WH-like_DNA-bd_sf"/>
</dbReference>
<dbReference type="InterPro" id="IPR036390">
    <property type="entry name" value="WH_DNA-bd_sf"/>
</dbReference>
<dbReference type="Proteomes" id="UP000681526">
    <property type="component" value="Unassembled WGS sequence"/>
</dbReference>
<dbReference type="RefSeq" id="WP_213485657.1">
    <property type="nucleotide sequence ID" value="NZ_CAJRAY010000083.1"/>
</dbReference>
<proteinExistence type="inferred from homology"/>
<evidence type="ECO:0000313" key="6">
    <source>
        <dbReference type="Proteomes" id="UP000681526"/>
    </source>
</evidence>
<dbReference type="Pfam" id="PF03965">
    <property type="entry name" value="Penicillinase_R"/>
    <property type="match status" value="1"/>
</dbReference>
<sequence length="128" mass="14868">MEKLQKMSEAEKQIMDIIWSCARPVTTAEILTRLPEDKAWKQNTVITFLARLMEKGMVKATRAGRANHYEACLTEQEYLNLETKRFIRDVHRGSVFGLINTLCDSGDLTKEDIEALMKRLQEQRGRHE</sequence>
<dbReference type="Gene3D" id="1.10.4040.10">
    <property type="entry name" value="Penicillinase repressor domain"/>
    <property type="match status" value="1"/>
</dbReference>
<evidence type="ECO:0000256" key="1">
    <source>
        <dbReference type="ARBA" id="ARBA00011046"/>
    </source>
</evidence>
<dbReference type="InterPro" id="IPR005650">
    <property type="entry name" value="BlaI_family"/>
</dbReference>
<evidence type="ECO:0000313" key="5">
    <source>
        <dbReference type="EMBL" id="CAG5091600.1"/>
    </source>
</evidence>
<keyword evidence="2" id="KW-0805">Transcription regulation</keyword>
<organism evidence="5 6">
    <name type="scientific">Thermobacillus xylanilyticus</name>
    <dbReference type="NCBI Taxonomy" id="76633"/>
    <lineage>
        <taxon>Bacteria</taxon>
        <taxon>Bacillati</taxon>
        <taxon>Bacillota</taxon>
        <taxon>Bacilli</taxon>
        <taxon>Bacillales</taxon>
        <taxon>Paenibacillaceae</taxon>
        <taxon>Thermobacillus</taxon>
    </lineage>
</organism>
<comment type="caution">
    <text evidence="5">The sequence shown here is derived from an EMBL/GenBank/DDBJ whole genome shotgun (WGS) entry which is preliminary data.</text>
</comment>
<evidence type="ECO:0000256" key="2">
    <source>
        <dbReference type="ARBA" id="ARBA00023015"/>
    </source>
</evidence>
<dbReference type="PIRSF" id="PIRSF019455">
    <property type="entry name" value="CopR_AtkY"/>
    <property type="match status" value="1"/>
</dbReference>
<evidence type="ECO:0000256" key="3">
    <source>
        <dbReference type="ARBA" id="ARBA00023125"/>
    </source>
</evidence>
<reference evidence="5 6" key="1">
    <citation type="submission" date="2021-04" db="EMBL/GenBank/DDBJ databases">
        <authorList>
            <person name="Rakotoarivonina H."/>
        </authorList>
    </citation>
    <scope>NUCLEOTIDE SEQUENCE [LARGE SCALE GENOMIC DNA]</scope>
    <source>
        <strain evidence="5 6">XE</strain>
    </source>
</reference>
<keyword evidence="3" id="KW-0238">DNA-binding</keyword>
<comment type="similarity">
    <text evidence="1">Belongs to the BlaI transcriptional regulatory family.</text>
</comment>
<evidence type="ECO:0000256" key="4">
    <source>
        <dbReference type="ARBA" id="ARBA00023163"/>
    </source>
</evidence>
<dbReference type="SUPFAM" id="SSF46785">
    <property type="entry name" value="Winged helix' DNA-binding domain"/>
    <property type="match status" value="1"/>
</dbReference>
<protein>
    <submittedName>
        <fullName evidence="5">Transcriptional repressor, CopY family</fullName>
    </submittedName>
</protein>
<keyword evidence="6" id="KW-1185">Reference proteome</keyword>
<accession>A0ABM8V7C3</accession>
<dbReference type="EMBL" id="CAJRAY010000083">
    <property type="protein sequence ID" value="CAG5091600.1"/>
    <property type="molecule type" value="Genomic_DNA"/>
</dbReference>
<gene>
    <name evidence="5" type="primary">txxe 2694</name>
    <name evidence="5" type="ORF">TXXE_15905</name>
</gene>
<name>A0ABM8V7C3_THEXY</name>
<dbReference type="Gene3D" id="1.10.10.10">
    <property type="entry name" value="Winged helix-like DNA-binding domain superfamily/Winged helix DNA-binding domain"/>
    <property type="match status" value="1"/>
</dbReference>